<dbReference type="InterPro" id="IPR042267">
    <property type="entry name" value="VTC_sf"/>
</dbReference>
<comment type="caution">
    <text evidence="2">The sequence shown here is derived from an EMBL/GenBank/DDBJ whole genome shotgun (WGS) entry which is preliminary data.</text>
</comment>
<reference evidence="2" key="1">
    <citation type="submission" date="2021-01" db="EMBL/GenBank/DDBJ databases">
        <title>YIM 132084 draft genome.</title>
        <authorList>
            <person name="An D."/>
        </authorList>
    </citation>
    <scope>NUCLEOTIDE SEQUENCE</scope>
    <source>
        <strain evidence="2">YIM 132084</strain>
    </source>
</reference>
<evidence type="ECO:0000313" key="2">
    <source>
        <dbReference type="EMBL" id="MBM9468428.1"/>
    </source>
</evidence>
<proteinExistence type="predicted"/>
<protein>
    <submittedName>
        <fullName evidence="2">Polyphosphate polymerase domain-containing protein</fullName>
    </submittedName>
</protein>
<dbReference type="Proteomes" id="UP000663792">
    <property type="component" value="Unassembled WGS sequence"/>
</dbReference>
<dbReference type="EMBL" id="JAERWK010000018">
    <property type="protein sequence ID" value="MBM9468428.1"/>
    <property type="molecule type" value="Genomic_DNA"/>
</dbReference>
<dbReference type="CDD" id="cd07750">
    <property type="entry name" value="PolyPPase_VTC_like"/>
    <property type="match status" value="1"/>
</dbReference>
<dbReference type="RefSeq" id="WP_205261388.1">
    <property type="nucleotide sequence ID" value="NZ_JAERWK010000018.1"/>
</dbReference>
<name>A0A939BXC8_9ACTN</name>
<dbReference type="InterPro" id="IPR033469">
    <property type="entry name" value="CYTH-like_dom_sf"/>
</dbReference>
<dbReference type="SUPFAM" id="SSF55154">
    <property type="entry name" value="CYTH-like phosphatases"/>
    <property type="match status" value="1"/>
</dbReference>
<dbReference type="Gene3D" id="3.20.100.30">
    <property type="entry name" value="VTC, catalytic tunnel domain"/>
    <property type="match status" value="1"/>
</dbReference>
<keyword evidence="3" id="KW-1185">Reference proteome</keyword>
<accession>A0A939BXC8</accession>
<feature type="domain" description="VTC" evidence="1">
    <location>
        <begin position="29"/>
        <end position="236"/>
    </location>
</feature>
<dbReference type="AlphaFoldDB" id="A0A939BXC8"/>
<dbReference type="InterPro" id="IPR018966">
    <property type="entry name" value="VTC_domain"/>
</dbReference>
<organism evidence="2 3">
    <name type="scientific">Nakamurella leprariae</name>
    <dbReference type="NCBI Taxonomy" id="2803911"/>
    <lineage>
        <taxon>Bacteria</taxon>
        <taxon>Bacillati</taxon>
        <taxon>Actinomycetota</taxon>
        <taxon>Actinomycetes</taxon>
        <taxon>Nakamurellales</taxon>
        <taxon>Nakamurellaceae</taxon>
        <taxon>Nakamurella</taxon>
    </lineage>
</organism>
<gene>
    <name evidence="2" type="ORF">JL106_14180</name>
</gene>
<evidence type="ECO:0000313" key="3">
    <source>
        <dbReference type="Proteomes" id="UP000663792"/>
    </source>
</evidence>
<sequence length="255" mass="29140">MTGHAVATIDALPSISLDDLVIQAALLDRMDRKYLVPRVQLDDLVAAIGPGAQVLDIAGRRDFGYESVYFDTPDLLCYHLAAHRRRRRFKLRTRTYLDSAECWFEVKTRDGRGRTVKSRRPHESAHPAVVDPETAVFAERAISTAGLDRRTGLVVAPVMTTSYRRTTLFLPASRSRVTIDTDLRWAIDGHRELRLPELAIVETKTADRLSEVDHLLWRRRCRPSRVSKYGTGLAALRPELPSTTWNRTLRRHFER</sequence>
<evidence type="ECO:0000259" key="1">
    <source>
        <dbReference type="Pfam" id="PF09359"/>
    </source>
</evidence>
<dbReference type="Pfam" id="PF09359">
    <property type="entry name" value="VTC"/>
    <property type="match status" value="1"/>
</dbReference>
<dbReference type="GO" id="GO:0006799">
    <property type="term" value="P:polyphosphate biosynthetic process"/>
    <property type="evidence" value="ECO:0007669"/>
    <property type="project" value="UniProtKB-ARBA"/>
</dbReference>